<dbReference type="EMBL" id="JBFAKC010000004">
    <property type="protein sequence ID" value="MEV0708067.1"/>
    <property type="molecule type" value="Genomic_DNA"/>
</dbReference>
<sequence>MDAITDAQFTRLLTEVRPVRVSGYAAREIEGEWERLGWQRDDSSSVLIPGTDFRGRIEPAPGPMHSPWTTQFTVPLGKITPERFRHLHALMTSTWGPPSWYCGLSDLEVAWVDAGVLRTFALSDYGTSDLTVCSVEGDNHRRMHWYENPHEYLESIGEDDMDLTDENDVAHSVADGYEFSHLWSAGGSPGYQKWRIETPKQLRGVLTELLDGVHLAMRAVGAGTEALRLAFAGGLQPRPVLELDSGEIRLRVGRTELAEDYPSARGFVDNADGYMLRRWSTAPGQARVAATATVVVLHHLGMADDMLDIVVSGEPLAVEGFSVDMYLDFVDRGLED</sequence>
<gene>
    <name evidence="1" type="ORF">AB0I48_10915</name>
</gene>
<protein>
    <submittedName>
        <fullName evidence="1">Uncharacterized protein</fullName>
    </submittedName>
</protein>
<comment type="caution">
    <text evidence="1">The sequence shown here is derived from an EMBL/GenBank/DDBJ whole genome shotgun (WGS) entry which is preliminary data.</text>
</comment>
<reference evidence="1 2" key="1">
    <citation type="submission" date="2024-06" db="EMBL/GenBank/DDBJ databases">
        <title>The Natural Products Discovery Center: Release of the First 8490 Sequenced Strains for Exploring Actinobacteria Biosynthetic Diversity.</title>
        <authorList>
            <person name="Kalkreuter E."/>
            <person name="Kautsar S.A."/>
            <person name="Yang D."/>
            <person name="Bader C.D."/>
            <person name="Teijaro C.N."/>
            <person name="Fluegel L."/>
            <person name="Davis C.M."/>
            <person name="Simpson J.R."/>
            <person name="Lauterbach L."/>
            <person name="Steele A.D."/>
            <person name="Gui C."/>
            <person name="Meng S."/>
            <person name="Li G."/>
            <person name="Viehrig K."/>
            <person name="Ye F."/>
            <person name="Su P."/>
            <person name="Kiefer A.F."/>
            <person name="Nichols A."/>
            <person name="Cepeda A.J."/>
            <person name="Yan W."/>
            <person name="Fan B."/>
            <person name="Jiang Y."/>
            <person name="Adhikari A."/>
            <person name="Zheng C.-J."/>
            <person name="Schuster L."/>
            <person name="Cowan T.M."/>
            <person name="Smanski M.J."/>
            <person name="Chevrette M.G."/>
            <person name="De Carvalho L.P.S."/>
            <person name="Shen B."/>
        </authorList>
    </citation>
    <scope>NUCLEOTIDE SEQUENCE [LARGE SCALE GENOMIC DNA]</scope>
    <source>
        <strain evidence="1 2">NPDC050403</strain>
    </source>
</reference>
<dbReference type="RefSeq" id="WP_357782307.1">
    <property type="nucleotide sequence ID" value="NZ_JBFAKC010000004.1"/>
</dbReference>
<proteinExistence type="predicted"/>
<evidence type="ECO:0000313" key="2">
    <source>
        <dbReference type="Proteomes" id="UP001551695"/>
    </source>
</evidence>
<dbReference type="Proteomes" id="UP001551695">
    <property type="component" value="Unassembled WGS sequence"/>
</dbReference>
<evidence type="ECO:0000313" key="1">
    <source>
        <dbReference type="EMBL" id="MEV0708067.1"/>
    </source>
</evidence>
<organism evidence="1 2">
    <name type="scientific">Nocardia aurea</name>
    <dbReference type="NCBI Taxonomy" id="2144174"/>
    <lineage>
        <taxon>Bacteria</taxon>
        <taxon>Bacillati</taxon>
        <taxon>Actinomycetota</taxon>
        <taxon>Actinomycetes</taxon>
        <taxon>Mycobacteriales</taxon>
        <taxon>Nocardiaceae</taxon>
        <taxon>Nocardia</taxon>
    </lineage>
</organism>
<name>A0ABV3FRL1_9NOCA</name>
<accession>A0ABV3FRL1</accession>
<keyword evidence="2" id="KW-1185">Reference proteome</keyword>